<feature type="compositionally biased region" description="Basic and acidic residues" evidence="2">
    <location>
        <begin position="342"/>
        <end position="357"/>
    </location>
</feature>
<dbReference type="InterPro" id="IPR016024">
    <property type="entry name" value="ARM-type_fold"/>
</dbReference>
<organism evidence="5">
    <name type="scientific">Phaffia rhodozyma</name>
    <name type="common">Yeast</name>
    <name type="synonym">Xanthophyllomyces dendrorhous</name>
    <dbReference type="NCBI Taxonomy" id="264483"/>
    <lineage>
        <taxon>Eukaryota</taxon>
        <taxon>Fungi</taxon>
        <taxon>Dikarya</taxon>
        <taxon>Basidiomycota</taxon>
        <taxon>Agaricomycotina</taxon>
        <taxon>Tremellomycetes</taxon>
        <taxon>Cystofilobasidiales</taxon>
        <taxon>Mrakiaceae</taxon>
        <taxon>Phaffia</taxon>
    </lineage>
</organism>
<dbReference type="GO" id="GO:0000226">
    <property type="term" value="P:microtubule cytoskeleton organization"/>
    <property type="evidence" value="ECO:0007669"/>
    <property type="project" value="TreeGrafter"/>
</dbReference>
<keyword evidence="1" id="KW-0143">Chaperone</keyword>
<dbReference type="GO" id="GO:0007021">
    <property type="term" value="P:tubulin complex assembly"/>
    <property type="evidence" value="ECO:0007669"/>
    <property type="project" value="InterPro"/>
</dbReference>
<dbReference type="Pfam" id="PF25767">
    <property type="entry name" value="ARM_TBCD_2nd"/>
    <property type="match status" value="2"/>
</dbReference>
<name>A0A0F7SLZ4_PHARH</name>
<dbReference type="GO" id="GO:0007023">
    <property type="term" value="P:post-chaperonin tubulin folding pathway"/>
    <property type="evidence" value="ECO:0007669"/>
    <property type="project" value="InterPro"/>
</dbReference>
<dbReference type="Pfam" id="PF12612">
    <property type="entry name" value="TFCD_C"/>
    <property type="match status" value="1"/>
</dbReference>
<feature type="domain" description="Tubulin-folding cofactor D ARM repeats" evidence="4">
    <location>
        <begin position="452"/>
        <end position="567"/>
    </location>
</feature>
<evidence type="ECO:0000259" key="3">
    <source>
        <dbReference type="Pfam" id="PF12612"/>
    </source>
</evidence>
<feature type="domain" description="Tubulin-folding cofactor D C-terminal" evidence="3">
    <location>
        <begin position="918"/>
        <end position="1110"/>
    </location>
</feature>
<evidence type="ECO:0000259" key="4">
    <source>
        <dbReference type="Pfam" id="PF25767"/>
    </source>
</evidence>
<dbReference type="InterPro" id="IPR022577">
    <property type="entry name" value="TBCD_C"/>
</dbReference>
<dbReference type="InterPro" id="IPR011989">
    <property type="entry name" value="ARM-like"/>
</dbReference>
<sequence length="1209" mass="133756">MEPVEEEDQLFTSFTHKDAFFRLLGEFLDHRPTRPAQEEARLVQDLGSILDIYLPAPPLIDPHLGLILPPLIGAIQRLLEGTEQIPGHIGPSIETVSLQLEGPSSSSCNLEQDGLDWRPNRLASLGTVVWWVLKVRGWKACLSFFPPTLPSLPLLLKLYHPVPDPQLLPPSSWQLRYILLIWLSLVSMIPFSLDSVGGEGTIGKLFTIGTRAVWSGRGKEGDGAAGLLGRLFSRSDCYPLLDRFLAECDTRIQPTPTRPSSDPFLKATVLRCMANLAPSASVEQSALIRKWVHLNVSSEADIEKSGLCRKLRVKVLGRLAQGDLGRAGLGKGKSLRKGRLALGREGRDADTEAREEHEEQDIEVPQEVEDVVEDLMVGLQDKDTIVRWSAAKYTSRLSILLPSSFADQIAEAVIGLYANDVIFTGPASSTIVTVKDGEEKEQQTMDLSGVKEPTWHGASLAIAELARRGVLSKDRLDELLPWLLKALFFDPRTSSHSTGTSVRDAACYILWSLPRAFSKTDMEPYALKLARASITLAVSDREVTIRRAGSAAFQENVGRMGLFAHGIDVLAKTDFYSVGIRRMAFLTAAPLVAQHEIYRSYLLEHYSTITLRHWDKEMRVLGAAALKSIVEIDLDEMGPALVDKLIAHLDTLDSTWIHGILLALGELALSFDRSSSPKKEEVLRKIFISLTRLRPTLFTSFSADQQLSASCLIVARSAMTSTLQDPELSVTWRNLSELCLTNGNEIVQDSLSCMWSRISELQSIEEDIQRYALLFHRLMKTFNRELQQTLARVLGKLSFQLTPVAWSVIERLLGMVESGSKNFVSDVEARRNAFEAICQIVSRPSCRGSSPELVAVSGINRVFEALFKGLDDYTTDQRGDVGSWIRMTCIRGTSSLVCSLLDSNPDSIGEWLDQTVYHRVVGTTLKLAAERLDGVRKVAGECLKDIVLRDGQKPEWVLPASSILRNLYKGPEPVRWQNSQAVISRLVHLVSEQTYRRPLLEGLTLSIGSLSEGNHKHTSQSFLAYLSTLPPSSPSPAVASLLSICRTLVDIAKSNVTLNRVYIPVLDTLVLLFEDGDLSRIADIASGKVTIRSIYSIACRDLGRIRNIQRVQASMKIITGMLTVPACASEALKTLPILLNHRFPTVRAATAENLYLILQSLSLPDSKLNTTFDELEDVLLSTTWSASPEESENGTKEVVRLYSSLIGSL</sequence>
<dbReference type="GO" id="GO:0005096">
    <property type="term" value="F:GTPase activator activity"/>
    <property type="evidence" value="ECO:0007669"/>
    <property type="project" value="InterPro"/>
</dbReference>
<evidence type="ECO:0000256" key="1">
    <source>
        <dbReference type="ARBA" id="ARBA00023186"/>
    </source>
</evidence>
<evidence type="ECO:0000256" key="2">
    <source>
        <dbReference type="SAM" id="MobiDB-lite"/>
    </source>
</evidence>
<dbReference type="GO" id="GO:0048487">
    <property type="term" value="F:beta-tubulin binding"/>
    <property type="evidence" value="ECO:0007669"/>
    <property type="project" value="InterPro"/>
</dbReference>
<evidence type="ECO:0000313" key="5">
    <source>
        <dbReference type="EMBL" id="CDZ98449.1"/>
    </source>
</evidence>
<dbReference type="AlphaFoldDB" id="A0A0F7SLZ4"/>
<dbReference type="Pfam" id="PF23579">
    <property type="entry name" value="ARM_TBCD"/>
    <property type="match status" value="1"/>
</dbReference>
<dbReference type="EMBL" id="LN483345">
    <property type="protein sequence ID" value="CDZ98449.1"/>
    <property type="molecule type" value="Genomic_DNA"/>
</dbReference>
<proteinExistence type="predicted"/>
<feature type="domain" description="Tubulin-folding cofactor D ARM repeats" evidence="4">
    <location>
        <begin position="349"/>
        <end position="417"/>
    </location>
</feature>
<dbReference type="SUPFAM" id="SSF48371">
    <property type="entry name" value="ARM repeat"/>
    <property type="match status" value="1"/>
</dbReference>
<dbReference type="PANTHER" id="PTHR12658">
    <property type="entry name" value="BETA-TUBULIN COFACTOR D"/>
    <property type="match status" value="1"/>
</dbReference>
<dbReference type="PANTHER" id="PTHR12658:SF0">
    <property type="entry name" value="TUBULIN-SPECIFIC CHAPERONE D"/>
    <property type="match status" value="1"/>
</dbReference>
<protein>
    <submittedName>
        <fullName evidence="5">Beta-tubulin folding cofactor D</fullName>
    </submittedName>
</protein>
<accession>A0A0F7SLZ4</accession>
<dbReference type="Gene3D" id="1.25.10.10">
    <property type="entry name" value="Leucine-rich Repeat Variant"/>
    <property type="match status" value="2"/>
</dbReference>
<reference evidence="5" key="1">
    <citation type="submission" date="2014-08" db="EMBL/GenBank/DDBJ databases">
        <authorList>
            <person name="Sharma Rahul"/>
            <person name="Thines Marco"/>
        </authorList>
    </citation>
    <scope>NUCLEOTIDE SEQUENCE</scope>
</reference>
<dbReference type="InterPro" id="IPR033162">
    <property type="entry name" value="TBCD"/>
</dbReference>
<dbReference type="InterPro" id="IPR058033">
    <property type="entry name" value="ARM_TBCD_2nd"/>
</dbReference>
<feature type="region of interest" description="Disordered" evidence="2">
    <location>
        <begin position="340"/>
        <end position="362"/>
    </location>
</feature>